<proteinExistence type="predicted"/>
<gene>
    <name evidence="3" type="ORF">AOQ84DRAFT_413885</name>
</gene>
<feature type="compositionally biased region" description="Polar residues" evidence="1">
    <location>
        <begin position="1126"/>
        <end position="1135"/>
    </location>
</feature>
<organism evidence="3 4">
    <name type="scientific">Glonium stellatum</name>
    <dbReference type="NCBI Taxonomy" id="574774"/>
    <lineage>
        <taxon>Eukaryota</taxon>
        <taxon>Fungi</taxon>
        <taxon>Dikarya</taxon>
        <taxon>Ascomycota</taxon>
        <taxon>Pezizomycotina</taxon>
        <taxon>Dothideomycetes</taxon>
        <taxon>Pleosporomycetidae</taxon>
        <taxon>Gloniales</taxon>
        <taxon>Gloniaceae</taxon>
        <taxon>Glonium</taxon>
    </lineage>
</organism>
<feature type="transmembrane region" description="Helical" evidence="2">
    <location>
        <begin position="21"/>
        <end position="44"/>
    </location>
</feature>
<feature type="compositionally biased region" description="Polar residues" evidence="1">
    <location>
        <begin position="1162"/>
        <end position="1173"/>
    </location>
</feature>
<feature type="region of interest" description="Disordered" evidence="1">
    <location>
        <begin position="882"/>
        <end position="912"/>
    </location>
</feature>
<name>A0A8E2EVB1_9PEZI</name>
<dbReference type="Proteomes" id="UP000250140">
    <property type="component" value="Unassembled WGS sequence"/>
</dbReference>
<feature type="compositionally biased region" description="Polar residues" evidence="1">
    <location>
        <begin position="698"/>
        <end position="711"/>
    </location>
</feature>
<feature type="region of interest" description="Disordered" evidence="1">
    <location>
        <begin position="169"/>
        <end position="221"/>
    </location>
</feature>
<feature type="region of interest" description="Disordered" evidence="1">
    <location>
        <begin position="333"/>
        <end position="357"/>
    </location>
</feature>
<feature type="region of interest" description="Disordered" evidence="1">
    <location>
        <begin position="926"/>
        <end position="945"/>
    </location>
</feature>
<dbReference type="AlphaFoldDB" id="A0A8E2EVB1"/>
<dbReference type="OrthoDB" id="3546893at2759"/>
<keyword evidence="2" id="KW-0812">Transmembrane</keyword>
<evidence type="ECO:0000313" key="3">
    <source>
        <dbReference type="EMBL" id="OCL05295.1"/>
    </source>
</evidence>
<keyword evidence="2" id="KW-0472">Membrane</keyword>
<keyword evidence="4" id="KW-1185">Reference proteome</keyword>
<feature type="compositionally biased region" description="Polar residues" evidence="1">
    <location>
        <begin position="567"/>
        <end position="582"/>
    </location>
</feature>
<feature type="region of interest" description="Disordered" evidence="1">
    <location>
        <begin position="446"/>
        <end position="600"/>
    </location>
</feature>
<feature type="compositionally biased region" description="Polar residues" evidence="1">
    <location>
        <begin position="1076"/>
        <end position="1096"/>
    </location>
</feature>
<feature type="region of interest" description="Disordered" evidence="1">
    <location>
        <begin position="373"/>
        <end position="417"/>
    </location>
</feature>
<evidence type="ECO:0000313" key="4">
    <source>
        <dbReference type="Proteomes" id="UP000250140"/>
    </source>
</evidence>
<keyword evidence="2" id="KW-1133">Transmembrane helix</keyword>
<feature type="compositionally biased region" description="Low complexity" evidence="1">
    <location>
        <begin position="485"/>
        <end position="501"/>
    </location>
</feature>
<evidence type="ECO:0000256" key="1">
    <source>
        <dbReference type="SAM" id="MobiDB-lite"/>
    </source>
</evidence>
<protein>
    <submittedName>
        <fullName evidence="3">Uncharacterized protein</fullName>
    </submittedName>
</protein>
<sequence>MASQEIRDASQGHAGLSKTELIAILATISSLILGLLVGLCTLLIRAIRTHKRLLADLEERGIAVTHLLPDGTDPPVVARPRAVLRRTTLLPFNSKSGWGSLPSHENMVPPPTQLLPPHRTETQTVASCRRMSQLPWPFSGRRTSGGALHLKKLRPPQLTAINETSRGICKTSPVKSIPTGPAAEEPTLVKNKHSSDQSLLKHHPALRNGSPESTEEAISVSKPEPLLDELVCKRRSNGQAKYSRSNRSKSVAVIPVNALPQRSAHLSRSKMHSRSVSLCSQSSGYAPDAAVPPLPLSVARAKSVATRRSMLARSPSRHSVSSFDSVGSSILASQSSPGILRPNSLRPGGTTKEDWGNLPVIRSGAIRGQVALDQHDDQPDGGSTKSNTDCYGIGAPSTKRYSRRESHNSSLYGPGVCSASKMRTAETVRLSRISTSSPAGSALIVQTMTTPRRQSGTKVGLNGSPQERRKTSVLRDVSGNQNFPSRQLSQTSTQASSTRSSNGNPFQWDPTPLQSGKPSALKGSPSARKGHKRQNCVRISLAPTILGPPSRSPSPSVMNDIQEESPDTSAQKLPSATTGLGFSSTRSLPRPPTSSIFAPEVKLNPTTLRVSQTPNFPTLSFQRAQHDVDGSPTLGRYDSLNRTSLPCDSKRLSNNSIFSIPTFPNPYSDIGSIRSIASPPPAFAFSRPSSEYVEETRTPQSSATLSPHSRQSEVTAVDGGFNLMAPQVIYPAPTTGLSSLLSSPFTTTPTNFSAFPHRDKAYTQSPPYSPPCSPKDLRPRSFQPVSPIRPSSPALGTATIASTRGSPGDTIDPAMLTMNTFNSSNGPIHDSITIPSSNCRETNPSVPLTTVIASTLFEPLIEAAFPSQTRALSTVPKPFSYQLPASSESSRVRTHTRSKSAYQPLKSHPPVQKNADIQSTLSSPLTHTPLLFTGPSDPHSPFPAPIFSSPSANALSVFSDIPALSPTPMGPRASPPRDLRRTIAALRRMNSDIKGDNKGDRRYLRLGREASLALLGEESWTSFAESAVEDEVRTFTNLDDWEGESEKALASDLTPKNGQERQGAGSAGRDEYDSEGASNLSQPTSLSDAEGRSSSVWEDGEKFWASTPSPPPLSPTGTPMAANKALGTSISSSLDTGKAARGSKGADSVGRDPRRNALAFSINVQPPSTQGTPGSLYDTDGFLRG</sequence>
<accession>A0A8E2EVB1</accession>
<feature type="region of interest" description="Disordered" evidence="1">
    <location>
        <begin position="688"/>
        <end position="711"/>
    </location>
</feature>
<feature type="compositionally biased region" description="Polar residues" evidence="1">
    <location>
        <begin position="446"/>
        <end position="457"/>
    </location>
</feature>
<dbReference type="EMBL" id="KV750328">
    <property type="protein sequence ID" value="OCL05295.1"/>
    <property type="molecule type" value="Genomic_DNA"/>
</dbReference>
<evidence type="ECO:0000256" key="2">
    <source>
        <dbReference type="SAM" id="Phobius"/>
    </source>
</evidence>
<feature type="region of interest" description="Disordered" evidence="1">
    <location>
        <begin position="1037"/>
        <end position="1185"/>
    </location>
</feature>
<feature type="region of interest" description="Disordered" evidence="1">
    <location>
        <begin position="756"/>
        <end position="811"/>
    </location>
</feature>
<reference evidence="3 4" key="1">
    <citation type="journal article" date="2016" name="Nat. Commun.">
        <title>Ectomycorrhizal ecology is imprinted in the genome of the dominant symbiotic fungus Cenococcum geophilum.</title>
        <authorList>
            <consortium name="DOE Joint Genome Institute"/>
            <person name="Peter M."/>
            <person name="Kohler A."/>
            <person name="Ohm R.A."/>
            <person name="Kuo A."/>
            <person name="Krutzmann J."/>
            <person name="Morin E."/>
            <person name="Arend M."/>
            <person name="Barry K.W."/>
            <person name="Binder M."/>
            <person name="Choi C."/>
            <person name="Clum A."/>
            <person name="Copeland A."/>
            <person name="Grisel N."/>
            <person name="Haridas S."/>
            <person name="Kipfer T."/>
            <person name="LaButti K."/>
            <person name="Lindquist E."/>
            <person name="Lipzen A."/>
            <person name="Maire R."/>
            <person name="Meier B."/>
            <person name="Mihaltcheva S."/>
            <person name="Molinier V."/>
            <person name="Murat C."/>
            <person name="Poggeler S."/>
            <person name="Quandt C.A."/>
            <person name="Sperisen C."/>
            <person name="Tritt A."/>
            <person name="Tisserant E."/>
            <person name="Crous P.W."/>
            <person name="Henrissat B."/>
            <person name="Nehls U."/>
            <person name="Egli S."/>
            <person name="Spatafora J.W."/>
            <person name="Grigoriev I.V."/>
            <person name="Martin F.M."/>
        </authorList>
    </citation>
    <scope>NUCLEOTIDE SEQUENCE [LARGE SCALE GENOMIC DNA]</scope>
    <source>
        <strain evidence="3 4">CBS 207.34</strain>
    </source>
</reference>